<dbReference type="InterPro" id="IPR010627">
    <property type="entry name" value="Prepilin_pept_A24_N"/>
</dbReference>
<keyword evidence="3" id="KW-1003">Cell membrane</keyword>
<evidence type="ECO:0000256" key="7">
    <source>
        <dbReference type="ARBA" id="ARBA00023136"/>
    </source>
</evidence>
<dbReference type="Gene3D" id="1.20.120.1220">
    <property type="match status" value="1"/>
</dbReference>
<dbReference type="HOGENOM" id="CLU_057101_0_1_7"/>
<feature type="transmembrane region" description="Helical" evidence="10">
    <location>
        <begin position="153"/>
        <end position="172"/>
    </location>
</feature>
<dbReference type="RefSeq" id="WP_011792477.1">
    <property type="nucleotide sequence ID" value="NC_008751.1"/>
</dbReference>
<proteinExistence type="inferred from homology"/>
<protein>
    <recommendedName>
        <fullName evidence="9">Prepilin leader peptidase/N-methyltransferase</fullName>
        <ecNumber evidence="9">2.1.1.-</ecNumber>
        <ecNumber evidence="9">3.4.23.43</ecNumber>
    </recommendedName>
</protein>
<evidence type="ECO:0000256" key="9">
    <source>
        <dbReference type="RuleBase" id="RU003794"/>
    </source>
</evidence>
<dbReference type="PANTHER" id="PTHR30487:SF0">
    <property type="entry name" value="PREPILIN LEADER PEPTIDASE_N-METHYLTRANSFERASE-RELATED"/>
    <property type="match status" value="1"/>
</dbReference>
<comment type="subcellular location">
    <subcellularLocation>
        <location evidence="1">Cell inner membrane</location>
        <topology evidence="1">Multi-pass membrane protein</topology>
    </subcellularLocation>
    <subcellularLocation>
        <location evidence="9">Cell membrane</location>
        <topology evidence="9">Multi-pass membrane protein</topology>
    </subcellularLocation>
</comment>
<dbReference type="InterPro" id="IPR050882">
    <property type="entry name" value="Prepilin_peptidase/N-MTase"/>
</dbReference>
<feature type="transmembrane region" description="Helical" evidence="10">
    <location>
        <begin position="131"/>
        <end position="147"/>
    </location>
</feature>
<dbReference type="PRINTS" id="PR00864">
    <property type="entry name" value="PREPILNPTASE"/>
</dbReference>
<keyword evidence="9" id="KW-0511">Multifunctional enzyme</keyword>
<feature type="domain" description="Prepilin peptidase A24 N-terminal" evidence="12">
    <location>
        <begin position="15"/>
        <end position="97"/>
    </location>
</feature>
<dbReference type="GO" id="GO:0032259">
    <property type="term" value="P:methylation"/>
    <property type="evidence" value="ECO:0007669"/>
    <property type="project" value="UniProtKB-KW"/>
</dbReference>
<organism evidence="13 14">
    <name type="scientific">Nitratidesulfovibrio vulgaris (strain DP4)</name>
    <name type="common">Desulfovibrio vulgaris</name>
    <dbReference type="NCBI Taxonomy" id="391774"/>
    <lineage>
        <taxon>Bacteria</taxon>
        <taxon>Pseudomonadati</taxon>
        <taxon>Thermodesulfobacteriota</taxon>
        <taxon>Desulfovibrionia</taxon>
        <taxon>Desulfovibrionales</taxon>
        <taxon>Desulfovibrionaceae</taxon>
        <taxon>Nitratidesulfovibrio</taxon>
    </lineage>
</organism>
<accession>A0A0H3A9G8</accession>
<feature type="transmembrane region" description="Helical" evidence="10">
    <location>
        <begin position="12"/>
        <end position="33"/>
    </location>
</feature>
<keyword evidence="9" id="KW-0808">Transferase</keyword>
<dbReference type="GO" id="GO:0008168">
    <property type="term" value="F:methyltransferase activity"/>
    <property type="evidence" value="ECO:0007669"/>
    <property type="project" value="UniProtKB-KW"/>
</dbReference>
<dbReference type="KEGG" id="dvl:Dvul_1801"/>
<comment type="catalytic activity">
    <reaction evidence="9">
        <text>Typically cleaves a -Gly-|-Phe- bond to release an N-terminal, basic peptide of 5-8 residues from type IV prepilin, and then N-methylates the new N-terminal amino group, the methyl donor being S-adenosyl-L-methionine.</text>
        <dbReference type="EC" id="3.4.23.43"/>
    </reaction>
</comment>
<dbReference type="PANTHER" id="PTHR30487">
    <property type="entry name" value="TYPE 4 PREPILIN-LIKE PROTEINS LEADER PEPTIDE-PROCESSING ENZYME"/>
    <property type="match status" value="1"/>
</dbReference>
<dbReference type="Proteomes" id="UP000009173">
    <property type="component" value="Chromosome"/>
</dbReference>
<dbReference type="GO" id="GO:0006465">
    <property type="term" value="P:signal peptide processing"/>
    <property type="evidence" value="ECO:0007669"/>
    <property type="project" value="TreeGrafter"/>
</dbReference>
<dbReference type="EC" id="2.1.1.-" evidence="9"/>
<keyword evidence="4" id="KW-0997">Cell inner membrane</keyword>
<keyword evidence="5 9" id="KW-0812">Transmembrane</keyword>
<keyword evidence="9" id="KW-0489">Methyltransferase</keyword>
<dbReference type="GO" id="GO:0005886">
    <property type="term" value="C:plasma membrane"/>
    <property type="evidence" value="ECO:0007669"/>
    <property type="project" value="UniProtKB-SubCell"/>
</dbReference>
<comment type="function">
    <text evidence="9">Plays an essential role in type IV pili and type II pseudopili formation by proteolytically removing the leader sequence from substrate proteins and subsequently monomethylating the alpha-amino group of the newly exposed N-terminal phenylalanine.</text>
</comment>
<keyword evidence="6 10" id="KW-1133">Transmembrane helix</keyword>
<dbReference type="AlphaFoldDB" id="A0A0H3A9G8"/>
<reference evidence="14" key="1">
    <citation type="journal article" date="2009" name="Environ. Microbiol.">
        <title>Contribution of mobile genetic elements to Desulfovibrio vulgaris genome plasticity.</title>
        <authorList>
            <person name="Walker C.B."/>
            <person name="Stolyar S."/>
            <person name="Chivian D."/>
            <person name="Pinel N."/>
            <person name="Gabster J.A."/>
            <person name="Dehal P.S."/>
            <person name="He Z."/>
            <person name="Yang Z.K."/>
            <person name="Yen H.C."/>
            <person name="Zhou J."/>
            <person name="Wall J.D."/>
            <person name="Hazen T.C."/>
            <person name="Arkin A.P."/>
            <person name="Stahl D.A."/>
        </authorList>
    </citation>
    <scope>NUCLEOTIDE SEQUENCE [LARGE SCALE GENOMIC DNA]</scope>
    <source>
        <strain evidence="14">DP4</strain>
    </source>
</reference>
<evidence type="ECO:0000313" key="14">
    <source>
        <dbReference type="Proteomes" id="UP000009173"/>
    </source>
</evidence>
<name>A0A0H3A9G8_NITV4</name>
<evidence type="ECO:0000259" key="12">
    <source>
        <dbReference type="Pfam" id="PF06750"/>
    </source>
</evidence>
<evidence type="ECO:0000259" key="11">
    <source>
        <dbReference type="Pfam" id="PF01478"/>
    </source>
</evidence>
<evidence type="ECO:0000256" key="2">
    <source>
        <dbReference type="ARBA" id="ARBA00005801"/>
    </source>
</evidence>
<evidence type="ECO:0000256" key="1">
    <source>
        <dbReference type="ARBA" id="ARBA00004429"/>
    </source>
</evidence>
<dbReference type="EC" id="3.4.23.43" evidence="9"/>
<evidence type="ECO:0000256" key="4">
    <source>
        <dbReference type="ARBA" id="ARBA00022519"/>
    </source>
</evidence>
<dbReference type="InterPro" id="IPR014032">
    <property type="entry name" value="Peptidase_A24A_bac"/>
</dbReference>
<evidence type="ECO:0000256" key="8">
    <source>
        <dbReference type="RuleBase" id="RU003793"/>
    </source>
</evidence>
<feature type="transmembrane region" description="Helical" evidence="10">
    <location>
        <begin position="104"/>
        <end position="124"/>
    </location>
</feature>
<sequence>MHQLPPELLPWFALVFGLVFGSFYNVCIHRYIAGESIVWPPSRCPKCETRLGIPDLVPVFSYLFLRGKCRHCGSHISVRYPVVELASGLLAFLLMHRYGLTWPFAVYYVFGSALLVASFIDFELFILPDPITLGGAVLAPPAAILLLDLPWQASLAGAVVGGGGFWLVAWLFRKLRGVEGMGLGDVKLMLLIGGLCGASALPLVTIVAGCAALGASLWFLARRENGTDAREVQIPFGPFLSLGAVMHMLYGPDIIHWWIALVTGRPF</sequence>
<keyword evidence="9" id="KW-0645">Protease</keyword>
<keyword evidence="7 10" id="KW-0472">Membrane</keyword>
<gene>
    <name evidence="13" type="ordered locus">Dvul_1801</name>
</gene>
<evidence type="ECO:0000256" key="3">
    <source>
        <dbReference type="ARBA" id="ARBA00022475"/>
    </source>
</evidence>
<dbReference type="GO" id="GO:0004190">
    <property type="term" value="F:aspartic-type endopeptidase activity"/>
    <property type="evidence" value="ECO:0007669"/>
    <property type="project" value="UniProtKB-EC"/>
</dbReference>
<evidence type="ECO:0000256" key="5">
    <source>
        <dbReference type="ARBA" id="ARBA00022692"/>
    </source>
</evidence>
<feature type="transmembrane region" description="Helical" evidence="10">
    <location>
        <begin position="239"/>
        <end position="261"/>
    </location>
</feature>
<dbReference type="InterPro" id="IPR000045">
    <property type="entry name" value="Prepilin_IV_endopep_pep"/>
</dbReference>
<feature type="transmembrane region" description="Helical" evidence="10">
    <location>
        <begin position="188"/>
        <end position="219"/>
    </location>
</feature>
<dbReference type="EMBL" id="CP000527">
    <property type="protein sequence ID" value="ABM28818.1"/>
    <property type="molecule type" value="Genomic_DNA"/>
</dbReference>
<comment type="similarity">
    <text evidence="2 8">Belongs to the peptidase A24 family.</text>
</comment>
<dbReference type="Pfam" id="PF01478">
    <property type="entry name" value="Peptidase_A24"/>
    <property type="match status" value="1"/>
</dbReference>
<evidence type="ECO:0000256" key="10">
    <source>
        <dbReference type="SAM" id="Phobius"/>
    </source>
</evidence>
<evidence type="ECO:0000256" key="6">
    <source>
        <dbReference type="ARBA" id="ARBA00022989"/>
    </source>
</evidence>
<evidence type="ECO:0000313" key="13">
    <source>
        <dbReference type="EMBL" id="ABM28818.1"/>
    </source>
</evidence>
<feature type="domain" description="Prepilin type IV endopeptidase peptidase" evidence="11">
    <location>
        <begin position="109"/>
        <end position="214"/>
    </location>
</feature>
<keyword evidence="9 13" id="KW-0378">Hydrolase</keyword>
<dbReference type="Pfam" id="PF06750">
    <property type="entry name" value="A24_N_bact"/>
    <property type="match status" value="1"/>
</dbReference>